<proteinExistence type="predicted"/>
<dbReference type="AlphaFoldDB" id="A0A165PUU3"/>
<feature type="region of interest" description="Disordered" evidence="1">
    <location>
        <begin position="75"/>
        <end position="98"/>
    </location>
</feature>
<reference evidence="2 3" key="1">
    <citation type="journal article" date="2016" name="Mol. Biol. Evol.">
        <title>Comparative Genomics of Early-Diverging Mushroom-Forming Fungi Provides Insights into the Origins of Lignocellulose Decay Capabilities.</title>
        <authorList>
            <person name="Nagy L.G."/>
            <person name="Riley R."/>
            <person name="Tritt A."/>
            <person name="Adam C."/>
            <person name="Daum C."/>
            <person name="Floudas D."/>
            <person name="Sun H."/>
            <person name="Yadav J.S."/>
            <person name="Pangilinan J."/>
            <person name="Larsson K.H."/>
            <person name="Matsuura K."/>
            <person name="Barry K."/>
            <person name="Labutti K."/>
            <person name="Kuo R."/>
            <person name="Ohm R.A."/>
            <person name="Bhattacharya S.S."/>
            <person name="Shirouzu T."/>
            <person name="Yoshinaga Y."/>
            <person name="Martin F.M."/>
            <person name="Grigoriev I.V."/>
            <person name="Hibbett D.S."/>
        </authorList>
    </citation>
    <scope>NUCLEOTIDE SEQUENCE [LARGE SCALE GENOMIC DNA]</scope>
    <source>
        <strain evidence="2 3">HHB12029</strain>
    </source>
</reference>
<feature type="compositionally biased region" description="Polar residues" evidence="1">
    <location>
        <begin position="119"/>
        <end position="140"/>
    </location>
</feature>
<organism evidence="2 3">
    <name type="scientific">Exidia glandulosa HHB12029</name>
    <dbReference type="NCBI Taxonomy" id="1314781"/>
    <lineage>
        <taxon>Eukaryota</taxon>
        <taxon>Fungi</taxon>
        <taxon>Dikarya</taxon>
        <taxon>Basidiomycota</taxon>
        <taxon>Agaricomycotina</taxon>
        <taxon>Agaricomycetes</taxon>
        <taxon>Auriculariales</taxon>
        <taxon>Exidiaceae</taxon>
        <taxon>Exidia</taxon>
    </lineage>
</organism>
<gene>
    <name evidence="2" type="ORF">EXIGLDRAFT_419286</name>
</gene>
<feature type="region of interest" description="Disordered" evidence="1">
    <location>
        <begin position="119"/>
        <end position="149"/>
    </location>
</feature>
<evidence type="ECO:0000313" key="2">
    <source>
        <dbReference type="EMBL" id="KZW02697.1"/>
    </source>
</evidence>
<protein>
    <submittedName>
        <fullName evidence="2">Uncharacterized protein</fullName>
    </submittedName>
</protein>
<dbReference type="InParanoid" id="A0A165PUU3"/>
<keyword evidence="3" id="KW-1185">Reference proteome</keyword>
<evidence type="ECO:0000256" key="1">
    <source>
        <dbReference type="SAM" id="MobiDB-lite"/>
    </source>
</evidence>
<evidence type="ECO:0000313" key="3">
    <source>
        <dbReference type="Proteomes" id="UP000077266"/>
    </source>
</evidence>
<sequence>MMRTEFSDITTLAGLEFLMAKLSVAKEAQNKLDFEAIPNTLVENLKPEPVRLMSDAWAAASKDDEVFVPPTRRYVPASGAIGAPKPKSKDADKTSDSDSTSRLLNILHYGTPHSPEQYFSSTVVSPSCTPRSGTLSPASESSDDSEFVVTPDDSLRTTFNFTNFKITDKPGPLGFSIAPARASSIIVAS</sequence>
<feature type="compositionally biased region" description="Basic and acidic residues" evidence="1">
    <location>
        <begin position="87"/>
        <end position="96"/>
    </location>
</feature>
<dbReference type="Proteomes" id="UP000077266">
    <property type="component" value="Unassembled WGS sequence"/>
</dbReference>
<name>A0A165PUU3_EXIGL</name>
<accession>A0A165PUU3</accession>
<dbReference type="EMBL" id="KV425887">
    <property type="protein sequence ID" value="KZW02697.1"/>
    <property type="molecule type" value="Genomic_DNA"/>
</dbReference>